<dbReference type="InterPro" id="IPR058163">
    <property type="entry name" value="LysR-type_TF_proteobact-type"/>
</dbReference>
<comment type="similarity">
    <text evidence="1">Belongs to the LysR transcriptional regulatory family.</text>
</comment>
<dbReference type="FunFam" id="3.40.190.290:FF:000001">
    <property type="entry name" value="Transcriptional regulator, LysR family"/>
    <property type="match status" value="1"/>
</dbReference>
<dbReference type="AlphaFoldDB" id="A0A0N0XI32"/>
<evidence type="ECO:0000256" key="1">
    <source>
        <dbReference type="ARBA" id="ARBA00009437"/>
    </source>
</evidence>
<name>A0A0N0XI32_9NEIS</name>
<dbReference type="RefSeq" id="WP_083459434.1">
    <property type="nucleotide sequence ID" value="NZ_LAQT01000036.1"/>
</dbReference>
<dbReference type="STRING" id="857265.WG78_20060"/>
<proteinExistence type="inferred from homology"/>
<protein>
    <submittedName>
        <fullName evidence="6">HTH-type transcriptional regulator DmlR</fullName>
    </submittedName>
</protein>
<dbReference type="Proteomes" id="UP000037939">
    <property type="component" value="Unassembled WGS sequence"/>
</dbReference>
<organism evidence="6 7">
    <name type="scientific">Amantichitinum ursilacus</name>
    <dbReference type="NCBI Taxonomy" id="857265"/>
    <lineage>
        <taxon>Bacteria</taxon>
        <taxon>Pseudomonadati</taxon>
        <taxon>Pseudomonadota</taxon>
        <taxon>Betaproteobacteria</taxon>
        <taxon>Neisseriales</taxon>
        <taxon>Chitinibacteraceae</taxon>
        <taxon>Amantichitinum</taxon>
    </lineage>
</organism>
<evidence type="ECO:0000256" key="2">
    <source>
        <dbReference type="ARBA" id="ARBA00023015"/>
    </source>
</evidence>
<gene>
    <name evidence="6" type="primary">dmlR_27</name>
    <name evidence="6" type="ORF">WG78_20060</name>
</gene>
<evidence type="ECO:0000259" key="5">
    <source>
        <dbReference type="PROSITE" id="PS50931"/>
    </source>
</evidence>
<keyword evidence="7" id="KW-1185">Reference proteome</keyword>
<keyword evidence="4" id="KW-0804">Transcription</keyword>
<dbReference type="GO" id="GO:0043565">
    <property type="term" value="F:sequence-specific DNA binding"/>
    <property type="evidence" value="ECO:0007669"/>
    <property type="project" value="TreeGrafter"/>
</dbReference>
<dbReference type="Gene3D" id="3.40.190.290">
    <property type="match status" value="1"/>
</dbReference>
<dbReference type="GO" id="GO:0003700">
    <property type="term" value="F:DNA-binding transcription factor activity"/>
    <property type="evidence" value="ECO:0007669"/>
    <property type="project" value="InterPro"/>
</dbReference>
<dbReference type="GO" id="GO:0006351">
    <property type="term" value="P:DNA-templated transcription"/>
    <property type="evidence" value="ECO:0007669"/>
    <property type="project" value="TreeGrafter"/>
</dbReference>
<feature type="domain" description="HTH lysR-type" evidence="5">
    <location>
        <begin position="10"/>
        <end position="62"/>
    </location>
</feature>
<dbReference type="FunFam" id="1.10.10.10:FF:000001">
    <property type="entry name" value="LysR family transcriptional regulator"/>
    <property type="match status" value="1"/>
</dbReference>
<comment type="caution">
    <text evidence="6">The sequence shown here is derived from an EMBL/GenBank/DDBJ whole genome shotgun (WGS) entry which is preliminary data.</text>
</comment>
<sequence length="301" mass="32410">MDVSGRSGEMEVFIAVAEQGSLSAAARQLDLTPSAISRIIARIETRLGARLLVRTTRHISLTVEGETYLRAARRILADIAEVEDAITDQGVPRGRIRVSASLTHGRIAIVPLLGEFCARYPKVVVDLSLTDHVVDILGGQADIAVRFGALADSPLSARKLGETGHVIVAAPDYLARHGTPRTPEDLFAHNCLGFNFRRAEAGWPFRHEGRDFRLRVTGSIVANSGEALTHLARHGVGIAREGAFAVQDDLASGKLVALLEAFNPQDRDAFHAVFVGGPTMPARVRVFVDFLVEKFGAGPLA</sequence>
<dbReference type="InterPro" id="IPR005119">
    <property type="entry name" value="LysR_subst-bd"/>
</dbReference>
<dbReference type="InterPro" id="IPR036388">
    <property type="entry name" value="WH-like_DNA-bd_sf"/>
</dbReference>
<dbReference type="OrthoDB" id="9178040at2"/>
<dbReference type="PATRIC" id="fig|857265.3.peg.4108"/>
<dbReference type="InterPro" id="IPR000847">
    <property type="entry name" value="LysR_HTH_N"/>
</dbReference>
<dbReference type="SUPFAM" id="SSF53850">
    <property type="entry name" value="Periplasmic binding protein-like II"/>
    <property type="match status" value="1"/>
</dbReference>
<dbReference type="PROSITE" id="PS50931">
    <property type="entry name" value="HTH_LYSR"/>
    <property type="match status" value="1"/>
</dbReference>
<dbReference type="Pfam" id="PF00126">
    <property type="entry name" value="HTH_1"/>
    <property type="match status" value="1"/>
</dbReference>
<dbReference type="SUPFAM" id="SSF46785">
    <property type="entry name" value="Winged helix' DNA-binding domain"/>
    <property type="match status" value="1"/>
</dbReference>
<keyword evidence="3" id="KW-0238">DNA-binding</keyword>
<dbReference type="EMBL" id="LAQT01000036">
    <property type="protein sequence ID" value="KPC49653.1"/>
    <property type="molecule type" value="Genomic_DNA"/>
</dbReference>
<evidence type="ECO:0000313" key="7">
    <source>
        <dbReference type="Proteomes" id="UP000037939"/>
    </source>
</evidence>
<dbReference type="InterPro" id="IPR036390">
    <property type="entry name" value="WH_DNA-bd_sf"/>
</dbReference>
<evidence type="ECO:0000256" key="4">
    <source>
        <dbReference type="ARBA" id="ARBA00023163"/>
    </source>
</evidence>
<evidence type="ECO:0000256" key="3">
    <source>
        <dbReference type="ARBA" id="ARBA00023125"/>
    </source>
</evidence>
<dbReference type="Pfam" id="PF03466">
    <property type="entry name" value="LysR_substrate"/>
    <property type="match status" value="1"/>
</dbReference>
<reference evidence="6 7" key="1">
    <citation type="submission" date="2015-07" db="EMBL/GenBank/DDBJ databases">
        <title>Draft genome sequence of the Amantichitinum ursilacus IGB-41, a new chitin-degrading bacterium.</title>
        <authorList>
            <person name="Kirstahler P."/>
            <person name="Guenther M."/>
            <person name="Grumaz C."/>
            <person name="Rupp S."/>
            <person name="Zibek S."/>
            <person name="Sohn K."/>
        </authorList>
    </citation>
    <scope>NUCLEOTIDE SEQUENCE [LARGE SCALE GENOMIC DNA]</scope>
    <source>
        <strain evidence="6 7">IGB-41</strain>
    </source>
</reference>
<dbReference type="PANTHER" id="PTHR30537">
    <property type="entry name" value="HTH-TYPE TRANSCRIPTIONAL REGULATOR"/>
    <property type="match status" value="1"/>
</dbReference>
<dbReference type="Gene3D" id="1.10.10.10">
    <property type="entry name" value="Winged helix-like DNA-binding domain superfamily/Winged helix DNA-binding domain"/>
    <property type="match status" value="1"/>
</dbReference>
<keyword evidence="2" id="KW-0805">Transcription regulation</keyword>
<evidence type="ECO:0000313" key="6">
    <source>
        <dbReference type="EMBL" id="KPC49653.1"/>
    </source>
</evidence>
<accession>A0A0N0XI32</accession>
<dbReference type="PANTHER" id="PTHR30537:SF71">
    <property type="entry name" value="TRANSCRIPTIONAL REGULATORY PROTEIN"/>
    <property type="match status" value="1"/>
</dbReference>